<protein>
    <submittedName>
        <fullName evidence="1">Toluene tolerance protein</fullName>
    </submittedName>
</protein>
<dbReference type="Proteomes" id="UP000307541">
    <property type="component" value="Unassembled WGS sequence"/>
</dbReference>
<reference evidence="1 2" key="1">
    <citation type="submission" date="2018-10" db="EMBL/GenBank/DDBJ databases">
        <title>Pseudomonas leptonychotis sp. nov., isolated from Weddell seals in Antarctica.</title>
        <authorList>
            <person name="Novakova D."/>
            <person name="Svec P."/>
            <person name="Kralova S."/>
            <person name="Kristofova L."/>
            <person name="Zeman M."/>
            <person name="Pantucek R."/>
            <person name="Maslanova I."/>
            <person name="Sedlacek I."/>
        </authorList>
    </citation>
    <scope>NUCLEOTIDE SEQUENCE [LARGE SCALE GENOMIC DNA]</scope>
    <source>
        <strain evidence="1 2">CCM 8849</strain>
    </source>
</reference>
<accession>A0A4T2A0F3</accession>
<sequence>MLSTKHLNDSALATLTADAKVLEEDSLGPKVYRLANGNFLKLFRRKRLISSALLRPYSVRFYQNAERLAELDIPTLTPMTLYTFAEKQLSAVLYAPLPGQTLKELYLQNPESFTARLPVLCDFIRTLHRKGIYFRSLHLGNIVLTPQNTLGLIDVADLAFHRRALSQAKAARNLKHFARLLQQMDITERFPMAELSAAVLAD</sequence>
<dbReference type="SUPFAM" id="SSF56112">
    <property type="entry name" value="Protein kinase-like (PK-like)"/>
    <property type="match status" value="1"/>
</dbReference>
<name>A0A4T2A0F3_9PSED</name>
<gene>
    <name evidence="1" type="ORF">D8779_04770</name>
</gene>
<dbReference type="Gene3D" id="1.10.510.10">
    <property type="entry name" value="Transferase(Phosphotransferase) domain 1"/>
    <property type="match status" value="1"/>
</dbReference>
<dbReference type="EMBL" id="RFLV01000001">
    <property type="protein sequence ID" value="TIH10007.1"/>
    <property type="molecule type" value="Genomic_DNA"/>
</dbReference>
<dbReference type="AlphaFoldDB" id="A0A4T2A0F3"/>
<proteinExistence type="predicted"/>
<evidence type="ECO:0000313" key="1">
    <source>
        <dbReference type="EMBL" id="TIH10007.1"/>
    </source>
</evidence>
<organism evidence="1 2">
    <name type="scientific">Pseudomonas leptonychotis</name>
    <dbReference type="NCBI Taxonomy" id="2448482"/>
    <lineage>
        <taxon>Bacteria</taxon>
        <taxon>Pseudomonadati</taxon>
        <taxon>Pseudomonadota</taxon>
        <taxon>Gammaproteobacteria</taxon>
        <taxon>Pseudomonadales</taxon>
        <taxon>Pseudomonadaceae</taxon>
        <taxon>Pseudomonas</taxon>
    </lineage>
</organism>
<keyword evidence="2" id="KW-1185">Reference proteome</keyword>
<evidence type="ECO:0000313" key="2">
    <source>
        <dbReference type="Proteomes" id="UP000307541"/>
    </source>
</evidence>
<dbReference type="RefSeq" id="WP_136663304.1">
    <property type="nucleotide sequence ID" value="NZ_CP173421.1"/>
</dbReference>
<dbReference type="InterPro" id="IPR011009">
    <property type="entry name" value="Kinase-like_dom_sf"/>
</dbReference>
<dbReference type="OrthoDB" id="8534453at2"/>
<comment type="caution">
    <text evidence="1">The sequence shown here is derived from an EMBL/GenBank/DDBJ whole genome shotgun (WGS) entry which is preliminary data.</text>
</comment>